<feature type="signal peptide" evidence="4">
    <location>
        <begin position="1"/>
        <end position="21"/>
    </location>
</feature>
<evidence type="ECO:0000256" key="4">
    <source>
        <dbReference type="SAM" id="SignalP"/>
    </source>
</evidence>
<keyword evidence="4" id="KW-0732">Signal</keyword>
<evidence type="ECO:0000256" key="1">
    <source>
        <dbReference type="ARBA" id="ARBA00007825"/>
    </source>
</evidence>
<comment type="similarity">
    <text evidence="1">Belongs to the intradiol ring-cleavage dioxygenase family.</text>
</comment>
<organism evidence="6 7">
    <name type="scientific">Gramella jeungdoensis</name>
    <dbReference type="NCBI Taxonomy" id="708091"/>
    <lineage>
        <taxon>Bacteria</taxon>
        <taxon>Pseudomonadati</taxon>
        <taxon>Bacteroidota</taxon>
        <taxon>Flavobacteriia</taxon>
        <taxon>Flavobacteriales</taxon>
        <taxon>Flavobacteriaceae</taxon>
        <taxon>Christiangramia</taxon>
    </lineage>
</organism>
<evidence type="ECO:0000313" key="6">
    <source>
        <dbReference type="EMBL" id="MCM8569893.1"/>
    </source>
</evidence>
<proteinExistence type="inferred from homology"/>
<evidence type="ECO:0000256" key="3">
    <source>
        <dbReference type="ARBA" id="ARBA00023002"/>
    </source>
</evidence>
<feature type="chain" id="PRO_5046506133" description="Intradiol ring-cleavage dioxygenases domain-containing protein" evidence="4">
    <location>
        <begin position="22"/>
        <end position="296"/>
    </location>
</feature>
<protein>
    <recommendedName>
        <fullName evidence="5">Intradiol ring-cleavage dioxygenases domain-containing protein</fullName>
    </recommendedName>
</protein>
<dbReference type="Proteomes" id="UP001155077">
    <property type="component" value="Unassembled WGS sequence"/>
</dbReference>
<sequence length="296" mass="33330">MKRRSFITTASMTAFSIAAFGSINWNGKFFEGNNPTTSDILGPFYRPNAPIRSDLIPPGVRGTKAYLSGKIFKDDGRTPLAGVLVEAWQCDADRVYDNTSDEFRFRGAVKTGSNGSYSFKTILPPPYNTGTGWRPAHIHMRISNPKYQDLITQIYFRDDPHLKDDPSSRSPEAIQRILAISKTTTGEHEVQFDVTMSKVFRLSDEGFKKVSGLYQLENGTAEFYRNNNLLMMRINGQIMEGFSYTGNNTFEAAKGVNKAVFSFNDKAEALVAINLWDYPADKSELIKMKGTRFLKY</sequence>
<accession>A0ABT0Z3A2</accession>
<evidence type="ECO:0000313" key="7">
    <source>
        <dbReference type="Proteomes" id="UP001155077"/>
    </source>
</evidence>
<evidence type="ECO:0000256" key="2">
    <source>
        <dbReference type="ARBA" id="ARBA00022964"/>
    </source>
</evidence>
<dbReference type="Gene3D" id="2.60.130.10">
    <property type="entry name" value="Aromatic compound dioxygenase"/>
    <property type="match status" value="1"/>
</dbReference>
<reference evidence="6" key="1">
    <citation type="submission" date="2022-06" db="EMBL/GenBank/DDBJ databases">
        <title>Gramella sediminis sp. nov., isolated from deep-sea sediment of the Indian Ocean.</title>
        <authorList>
            <person name="Yang L."/>
        </authorList>
    </citation>
    <scope>NUCLEOTIDE SEQUENCE</scope>
    <source>
        <strain evidence="6">HMD3159</strain>
    </source>
</reference>
<dbReference type="InterPro" id="IPR015889">
    <property type="entry name" value="Intradiol_dOase_core"/>
</dbReference>
<keyword evidence="3" id="KW-0560">Oxidoreductase</keyword>
<feature type="domain" description="Intradiol ring-cleavage dioxygenases" evidence="5">
    <location>
        <begin position="42"/>
        <end position="194"/>
    </location>
</feature>
<dbReference type="RefSeq" id="WP_252113417.1">
    <property type="nucleotide sequence ID" value="NZ_JAMSCK010000003.1"/>
</dbReference>
<dbReference type="EMBL" id="JAMSCK010000003">
    <property type="protein sequence ID" value="MCM8569893.1"/>
    <property type="molecule type" value="Genomic_DNA"/>
</dbReference>
<name>A0ABT0Z3A2_9FLAO</name>
<evidence type="ECO:0000259" key="5">
    <source>
        <dbReference type="Pfam" id="PF00775"/>
    </source>
</evidence>
<comment type="caution">
    <text evidence="6">The sequence shown here is derived from an EMBL/GenBank/DDBJ whole genome shotgun (WGS) entry which is preliminary data.</text>
</comment>
<dbReference type="SUPFAM" id="SSF49482">
    <property type="entry name" value="Aromatic compound dioxygenase"/>
    <property type="match status" value="1"/>
</dbReference>
<dbReference type="PANTHER" id="PTHR33711">
    <property type="entry name" value="DIOXYGENASE, PUTATIVE (AFU_ORTHOLOGUE AFUA_2G02910)-RELATED"/>
    <property type="match status" value="1"/>
</dbReference>
<dbReference type="Pfam" id="PF00775">
    <property type="entry name" value="Dioxygenase_C"/>
    <property type="match status" value="1"/>
</dbReference>
<dbReference type="InterPro" id="IPR050770">
    <property type="entry name" value="Intradiol_RC_Dioxygenase"/>
</dbReference>
<dbReference type="InterPro" id="IPR000627">
    <property type="entry name" value="Intradiol_dOase_C"/>
</dbReference>
<dbReference type="PANTHER" id="PTHR33711:SF10">
    <property type="entry name" value="INTRADIOL RING-CLEAVAGE DIOXYGENASES DOMAIN-CONTAINING PROTEIN"/>
    <property type="match status" value="1"/>
</dbReference>
<keyword evidence="2" id="KW-0223">Dioxygenase</keyword>
<keyword evidence="7" id="KW-1185">Reference proteome</keyword>
<gene>
    <name evidence="6" type="ORF">NE848_10915</name>
</gene>